<dbReference type="eggNOG" id="COG0444">
    <property type="taxonomic scope" value="Bacteria"/>
</dbReference>
<dbReference type="Proteomes" id="UP000003011">
    <property type="component" value="Unassembled WGS sequence"/>
</dbReference>
<sequence>MPELLRVEHLYAGYDGTDIIKDISFSLDENEILGIVGESGSGKSTLIKALAQIQGMNVNISSGNITFEDRDFLNMSWQEKRKIHGSRLSMVFQNAESSLNPIRKLGVQFYETINAHKAMDKKSAKELSEQVLVSLGLNDTDRILTSYPFELSGGMAQRTAIALAVILGPKLILADEPTSALDATIQKQVVEELMLLRERFNTAIIIITHNIGVVKKMADNVAVMYEGRIVEYGTKERVINSPRHEYTKKLLAAVPVYKNCYKAANDR</sequence>
<dbReference type="InterPro" id="IPR050388">
    <property type="entry name" value="ABC_Ni/Peptide_Import"/>
</dbReference>
<accession>G5GJ04</accession>
<dbReference type="RefSeq" id="WP_005541247.1">
    <property type="nucleotide sequence ID" value="NZ_JH378833.1"/>
</dbReference>
<keyword evidence="7" id="KW-0472">Membrane</keyword>
<dbReference type="GO" id="GO:0015833">
    <property type="term" value="P:peptide transport"/>
    <property type="evidence" value="ECO:0007669"/>
    <property type="project" value="InterPro"/>
</dbReference>
<evidence type="ECO:0000256" key="1">
    <source>
        <dbReference type="ARBA" id="ARBA00004202"/>
    </source>
</evidence>
<proteinExistence type="inferred from homology"/>
<dbReference type="GO" id="GO:0005524">
    <property type="term" value="F:ATP binding"/>
    <property type="evidence" value="ECO:0007669"/>
    <property type="project" value="UniProtKB-KW"/>
</dbReference>
<dbReference type="PANTHER" id="PTHR43297:SF2">
    <property type="entry name" value="DIPEPTIDE TRANSPORT ATP-BINDING PROTEIN DPPD"/>
    <property type="match status" value="1"/>
</dbReference>
<dbReference type="SMART" id="SM00382">
    <property type="entry name" value="AAA"/>
    <property type="match status" value="1"/>
</dbReference>
<dbReference type="OrthoDB" id="9806285at2"/>
<keyword evidence="5" id="KW-0547">Nucleotide-binding</keyword>
<organism evidence="9 10">
    <name type="scientific">Johnsonella ignava ATCC 51276</name>
    <dbReference type="NCBI Taxonomy" id="679200"/>
    <lineage>
        <taxon>Bacteria</taxon>
        <taxon>Bacillati</taxon>
        <taxon>Bacillota</taxon>
        <taxon>Clostridia</taxon>
        <taxon>Lachnospirales</taxon>
        <taxon>Lachnospiraceae</taxon>
        <taxon>Johnsonella</taxon>
    </lineage>
</organism>
<keyword evidence="10" id="KW-1185">Reference proteome</keyword>
<dbReference type="EMBL" id="ACZL01000023">
    <property type="protein sequence ID" value="EHI55408.1"/>
    <property type="molecule type" value="Genomic_DNA"/>
</dbReference>
<dbReference type="CDD" id="cd03257">
    <property type="entry name" value="ABC_NikE_OppD_transporters"/>
    <property type="match status" value="1"/>
</dbReference>
<comment type="similarity">
    <text evidence="2">Belongs to the ABC transporter superfamily.</text>
</comment>
<comment type="subcellular location">
    <subcellularLocation>
        <location evidence="1">Cell membrane</location>
        <topology evidence="1">Peripheral membrane protein</topology>
    </subcellularLocation>
</comment>
<dbReference type="SUPFAM" id="SSF52540">
    <property type="entry name" value="P-loop containing nucleoside triphosphate hydrolases"/>
    <property type="match status" value="1"/>
</dbReference>
<dbReference type="Pfam" id="PF08352">
    <property type="entry name" value="oligo_HPY"/>
    <property type="match status" value="1"/>
</dbReference>
<evidence type="ECO:0000256" key="3">
    <source>
        <dbReference type="ARBA" id="ARBA00022448"/>
    </source>
</evidence>
<dbReference type="AlphaFoldDB" id="G5GJ04"/>
<dbReference type="InterPro" id="IPR003439">
    <property type="entry name" value="ABC_transporter-like_ATP-bd"/>
</dbReference>
<keyword evidence="3" id="KW-0813">Transport</keyword>
<dbReference type="HOGENOM" id="CLU_000604_1_23_9"/>
<dbReference type="GO" id="GO:0016887">
    <property type="term" value="F:ATP hydrolysis activity"/>
    <property type="evidence" value="ECO:0007669"/>
    <property type="project" value="InterPro"/>
</dbReference>
<dbReference type="STRING" id="679200.HMPREF9333_01544"/>
<dbReference type="InterPro" id="IPR003593">
    <property type="entry name" value="AAA+_ATPase"/>
</dbReference>
<evidence type="ECO:0000256" key="5">
    <source>
        <dbReference type="ARBA" id="ARBA00022741"/>
    </source>
</evidence>
<evidence type="ECO:0000256" key="7">
    <source>
        <dbReference type="ARBA" id="ARBA00023136"/>
    </source>
</evidence>
<evidence type="ECO:0000256" key="4">
    <source>
        <dbReference type="ARBA" id="ARBA00022475"/>
    </source>
</evidence>
<dbReference type="PANTHER" id="PTHR43297">
    <property type="entry name" value="OLIGOPEPTIDE TRANSPORT ATP-BINDING PROTEIN APPD"/>
    <property type="match status" value="1"/>
</dbReference>
<evidence type="ECO:0000313" key="10">
    <source>
        <dbReference type="Proteomes" id="UP000003011"/>
    </source>
</evidence>
<dbReference type="InterPro" id="IPR027417">
    <property type="entry name" value="P-loop_NTPase"/>
</dbReference>
<feature type="domain" description="ABC transporter" evidence="8">
    <location>
        <begin position="5"/>
        <end position="251"/>
    </location>
</feature>
<dbReference type="Pfam" id="PF00005">
    <property type="entry name" value="ABC_tran"/>
    <property type="match status" value="1"/>
</dbReference>
<gene>
    <name evidence="9" type="ORF">HMPREF9333_01544</name>
</gene>
<evidence type="ECO:0000256" key="2">
    <source>
        <dbReference type="ARBA" id="ARBA00005417"/>
    </source>
</evidence>
<keyword evidence="4" id="KW-1003">Cell membrane</keyword>
<dbReference type="GO" id="GO:0005886">
    <property type="term" value="C:plasma membrane"/>
    <property type="evidence" value="ECO:0007669"/>
    <property type="project" value="UniProtKB-SubCell"/>
</dbReference>
<evidence type="ECO:0000313" key="9">
    <source>
        <dbReference type="EMBL" id="EHI55408.1"/>
    </source>
</evidence>
<keyword evidence="6" id="KW-0067">ATP-binding</keyword>
<dbReference type="PATRIC" id="fig|679200.3.peg.1635"/>
<dbReference type="InterPro" id="IPR013563">
    <property type="entry name" value="Oligopep_ABC_C"/>
</dbReference>
<reference evidence="9 10" key="1">
    <citation type="submission" date="2011-08" db="EMBL/GenBank/DDBJ databases">
        <title>The Genome Sequence of Johnsonella ignava ATCC 51276.</title>
        <authorList>
            <consortium name="The Broad Institute Genome Sequencing Platform"/>
            <person name="Earl A."/>
            <person name="Ward D."/>
            <person name="Feldgarden M."/>
            <person name="Gevers D."/>
            <person name="Izard J."/>
            <person name="Blanton J.M."/>
            <person name="Baranova O.V."/>
            <person name="Dewhirst F.E."/>
            <person name="Young S.K."/>
            <person name="Zeng Q."/>
            <person name="Gargeya S."/>
            <person name="Fitzgerald M."/>
            <person name="Haas B."/>
            <person name="Abouelleil A."/>
            <person name="Alvarado L."/>
            <person name="Arachchi H.M."/>
            <person name="Berlin A."/>
            <person name="Brown A."/>
            <person name="Chapman S.B."/>
            <person name="Chen Z."/>
            <person name="Dunbar C."/>
            <person name="Freedman E."/>
            <person name="Gearin G."/>
            <person name="Gellesch M."/>
            <person name="Goldberg J."/>
            <person name="Griggs A."/>
            <person name="Gujja S."/>
            <person name="Heiman D."/>
            <person name="Howarth C."/>
            <person name="Larson L."/>
            <person name="Lui A."/>
            <person name="MacDonald P.J.P."/>
            <person name="Montmayeur A."/>
            <person name="Murphy C."/>
            <person name="Neiman D."/>
            <person name="Pearson M."/>
            <person name="Priest M."/>
            <person name="Roberts A."/>
            <person name="Saif S."/>
            <person name="Shea T."/>
            <person name="Shenoy N."/>
            <person name="Sisk P."/>
            <person name="Stolte C."/>
            <person name="Sykes S."/>
            <person name="Wortman J."/>
            <person name="Nusbaum C."/>
            <person name="Birren B."/>
        </authorList>
    </citation>
    <scope>NUCLEOTIDE SEQUENCE [LARGE SCALE GENOMIC DNA]</scope>
    <source>
        <strain evidence="9 10">ATCC 51276</strain>
    </source>
</reference>
<evidence type="ECO:0000256" key="6">
    <source>
        <dbReference type="ARBA" id="ARBA00022840"/>
    </source>
</evidence>
<name>G5GJ04_9FIRM</name>
<dbReference type="Gene3D" id="3.40.50.300">
    <property type="entry name" value="P-loop containing nucleotide triphosphate hydrolases"/>
    <property type="match status" value="1"/>
</dbReference>
<dbReference type="PROSITE" id="PS50893">
    <property type="entry name" value="ABC_TRANSPORTER_2"/>
    <property type="match status" value="1"/>
</dbReference>
<comment type="caution">
    <text evidence="9">The sequence shown here is derived from an EMBL/GenBank/DDBJ whole genome shotgun (WGS) entry which is preliminary data.</text>
</comment>
<protein>
    <recommendedName>
        <fullName evidence="8">ABC transporter domain-containing protein</fullName>
    </recommendedName>
</protein>
<evidence type="ECO:0000259" key="8">
    <source>
        <dbReference type="PROSITE" id="PS50893"/>
    </source>
</evidence>